<feature type="non-terminal residue" evidence="2">
    <location>
        <position position="1"/>
    </location>
</feature>
<dbReference type="PROSITE" id="PS50878">
    <property type="entry name" value="RT_POL"/>
    <property type="match status" value="1"/>
</dbReference>
<comment type="caution">
    <text evidence="2">The sequence shown here is derived from an EMBL/GenBank/DDBJ whole genome shotgun (WGS) entry which is preliminary data.</text>
</comment>
<dbReference type="OrthoDB" id="10436981at2759"/>
<gene>
    <name evidence="2" type="ORF">FOL47_006212</name>
</gene>
<dbReference type="Proteomes" id="UP000591131">
    <property type="component" value="Unassembled WGS sequence"/>
</dbReference>
<keyword evidence="3" id="KW-1185">Reference proteome</keyword>
<reference evidence="2 3" key="1">
    <citation type="submission" date="2020-04" db="EMBL/GenBank/DDBJ databases">
        <title>Perkinsus chesapeaki whole genome sequence.</title>
        <authorList>
            <person name="Bogema D.R."/>
        </authorList>
    </citation>
    <scope>NUCLEOTIDE SEQUENCE [LARGE SCALE GENOMIC DNA]</scope>
    <source>
        <strain evidence="2">ATCC PRA-425</strain>
    </source>
</reference>
<dbReference type="Pfam" id="PF00078">
    <property type="entry name" value="RVT_1"/>
    <property type="match status" value="1"/>
</dbReference>
<dbReference type="InterPro" id="IPR043128">
    <property type="entry name" value="Rev_trsase/Diguanyl_cyclase"/>
</dbReference>
<dbReference type="InterPro" id="IPR000477">
    <property type="entry name" value="RT_dom"/>
</dbReference>
<accession>A0A7J6KH43</accession>
<dbReference type="AlphaFoldDB" id="A0A7J6KH43"/>
<sequence>YGVNDLIGSLPLSHGAYFGRIDLRDAFHGVYISPDMQKHMATRVLDDDGNEVLFAWKRLPMGYKQSSGLFGRAVETMVIDARSALKEANLDCSLRSLQDDVIVAGPDEETVNLALTTLINVVR</sequence>
<dbReference type="EMBL" id="JAAPAO010003441">
    <property type="protein sequence ID" value="KAF4646457.1"/>
    <property type="molecule type" value="Genomic_DNA"/>
</dbReference>
<feature type="domain" description="Reverse transcriptase" evidence="1">
    <location>
        <begin position="1"/>
        <end position="123"/>
    </location>
</feature>
<dbReference type="Gene3D" id="3.30.70.270">
    <property type="match status" value="1"/>
</dbReference>
<dbReference type="Gene3D" id="3.10.10.10">
    <property type="entry name" value="HIV Type 1 Reverse Transcriptase, subunit A, domain 1"/>
    <property type="match status" value="1"/>
</dbReference>
<organism evidence="2 3">
    <name type="scientific">Perkinsus chesapeaki</name>
    <name type="common">Clam parasite</name>
    <name type="synonym">Perkinsus andrewsi</name>
    <dbReference type="NCBI Taxonomy" id="330153"/>
    <lineage>
        <taxon>Eukaryota</taxon>
        <taxon>Sar</taxon>
        <taxon>Alveolata</taxon>
        <taxon>Perkinsozoa</taxon>
        <taxon>Perkinsea</taxon>
        <taxon>Perkinsida</taxon>
        <taxon>Perkinsidae</taxon>
        <taxon>Perkinsus</taxon>
    </lineage>
</organism>
<dbReference type="SUPFAM" id="SSF56672">
    <property type="entry name" value="DNA/RNA polymerases"/>
    <property type="match status" value="1"/>
</dbReference>
<evidence type="ECO:0000313" key="2">
    <source>
        <dbReference type="EMBL" id="KAF4646457.1"/>
    </source>
</evidence>
<proteinExistence type="predicted"/>
<evidence type="ECO:0000259" key="1">
    <source>
        <dbReference type="PROSITE" id="PS50878"/>
    </source>
</evidence>
<feature type="non-terminal residue" evidence="2">
    <location>
        <position position="123"/>
    </location>
</feature>
<dbReference type="InterPro" id="IPR043502">
    <property type="entry name" value="DNA/RNA_pol_sf"/>
</dbReference>
<protein>
    <recommendedName>
        <fullName evidence="1">Reverse transcriptase domain-containing protein</fullName>
    </recommendedName>
</protein>
<evidence type="ECO:0000313" key="3">
    <source>
        <dbReference type="Proteomes" id="UP000591131"/>
    </source>
</evidence>
<name>A0A7J6KH43_PERCH</name>